<dbReference type="SMART" id="SM00369">
    <property type="entry name" value="LRR_TYP"/>
    <property type="match status" value="21"/>
</dbReference>
<gene>
    <name evidence="19" type="ORF">PEVE_00040012</name>
</gene>
<dbReference type="SMART" id="SM00560">
    <property type="entry name" value="LamGL"/>
    <property type="match status" value="1"/>
</dbReference>
<dbReference type="InterPro" id="IPR008859">
    <property type="entry name" value="Thrombospondin_C"/>
</dbReference>
<proteinExistence type="inferred from homology"/>
<dbReference type="SUPFAM" id="SSF52058">
    <property type="entry name" value="L domain-like"/>
    <property type="match status" value="3"/>
</dbReference>
<dbReference type="InterPro" id="IPR024731">
    <property type="entry name" value="NELL2-like_EGF"/>
</dbReference>
<evidence type="ECO:0000256" key="7">
    <source>
        <dbReference type="ARBA" id="ARBA00022837"/>
    </source>
</evidence>
<dbReference type="Proteomes" id="UP001159427">
    <property type="component" value="Unassembled WGS sequence"/>
</dbReference>
<dbReference type="PANTHER" id="PTHR10199:SF110">
    <property type="entry name" value="TSP C-TERMINAL DOMAIN-CONTAINING PROTEIN"/>
    <property type="match status" value="1"/>
</dbReference>
<dbReference type="InterPro" id="IPR006558">
    <property type="entry name" value="LamG-like"/>
</dbReference>
<feature type="repeat" description="TSP type-3" evidence="14">
    <location>
        <begin position="2021"/>
        <end position="2056"/>
    </location>
</feature>
<dbReference type="SUPFAM" id="SSF49899">
    <property type="entry name" value="Concanavalin A-like lectins/glucanases"/>
    <property type="match status" value="2"/>
</dbReference>
<evidence type="ECO:0000259" key="16">
    <source>
        <dbReference type="PROSITE" id="PS50026"/>
    </source>
</evidence>
<dbReference type="InterPro" id="IPR018097">
    <property type="entry name" value="EGF_Ca-bd_CS"/>
</dbReference>
<evidence type="ECO:0000256" key="9">
    <source>
        <dbReference type="ARBA" id="ARBA00023136"/>
    </source>
</evidence>
<dbReference type="InterPro" id="IPR049883">
    <property type="entry name" value="NOTCH1_EGF-like"/>
</dbReference>
<feature type="region of interest" description="Disordered" evidence="15">
    <location>
        <begin position="2017"/>
        <end position="2040"/>
    </location>
</feature>
<feature type="domain" description="EGF-like" evidence="16">
    <location>
        <begin position="1903"/>
        <end position="1945"/>
    </location>
</feature>
<evidence type="ECO:0000256" key="11">
    <source>
        <dbReference type="ARBA" id="ARBA00023180"/>
    </source>
</evidence>
<dbReference type="Pfam" id="PF13306">
    <property type="entry name" value="LRR_5"/>
    <property type="match status" value="1"/>
</dbReference>
<dbReference type="SMART" id="SM00181">
    <property type="entry name" value="EGF"/>
    <property type="match status" value="5"/>
</dbReference>
<keyword evidence="5" id="KW-0732">Signal</keyword>
<evidence type="ECO:0000256" key="6">
    <source>
        <dbReference type="ARBA" id="ARBA00022737"/>
    </source>
</evidence>
<dbReference type="Gene3D" id="4.10.1080.10">
    <property type="entry name" value="TSP type-3 repeat"/>
    <property type="match status" value="2"/>
</dbReference>
<evidence type="ECO:0000256" key="14">
    <source>
        <dbReference type="PROSITE-ProRule" id="PRU00634"/>
    </source>
</evidence>
<dbReference type="Pfam" id="PF02412">
    <property type="entry name" value="TSP_3"/>
    <property type="match status" value="6"/>
</dbReference>
<dbReference type="InterPro" id="IPR001881">
    <property type="entry name" value="EGF-like_Ca-bd_dom"/>
</dbReference>
<feature type="domain" description="TSP C-terminal" evidence="18">
    <location>
        <begin position="2260"/>
        <end position="2472"/>
    </location>
</feature>
<dbReference type="PROSITE" id="PS51234">
    <property type="entry name" value="TSP3"/>
    <property type="match status" value="2"/>
</dbReference>
<dbReference type="InterPro" id="IPR001611">
    <property type="entry name" value="Leu-rich_rpt"/>
</dbReference>
<keyword evidence="20" id="KW-1185">Reference proteome</keyword>
<dbReference type="InterPro" id="IPR026906">
    <property type="entry name" value="LRR_5"/>
</dbReference>
<keyword evidence="7 12" id="KW-0106">Calcium</keyword>
<dbReference type="CDD" id="cd00054">
    <property type="entry name" value="EGF_CA"/>
    <property type="match status" value="2"/>
</dbReference>
<comment type="subcellular location">
    <subcellularLocation>
        <location evidence="1">Membrane</location>
    </subcellularLocation>
</comment>
<dbReference type="Gene3D" id="2.60.40.60">
    <property type="entry name" value="Cadherins"/>
    <property type="match status" value="1"/>
</dbReference>
<comment type="similarity">
    <text evidence="2">Belongs to the thrombospondin family.</text>
</comment>
<keyword evidence="9" id="KW-0472">Membrane</keyword>
<dbReference type="PROSITE" id="PS01186">
    <property type="entry name" value="EGF_2"/>
    <property type="match status" value="1"/>
</dbReference>
<dbReference type="Gene3D" id="2.60.120.200">
    <property type="match status" value="2"/>
</dbReference>
<comment type="caution">
    <text evidence="19">The sequence shown here is derived from an EMBL/GenBank/DDBJ whole genome shotgun (WGS) entry which is preliminary data.</text>
</comment>
<accession>A0ABN8LQ86</accession>
<dbReference type="PROSITE" id="PS50026">
    <property type="entry name" value="EGF_3"/>
    <property type="match status" value="3"/>
</dbReference>
<dbReference type="SMART" id="SM00365">
    <property type="entry name" value="LRR_SD22"/>
    <property type="match status" value="8"/>
</dbReference>
<comment type="caution">
    <text evidence="13">Lacks conserved residue(s) required for the propagation of feature annotation.</text>
</comment>
<dbReference type="PRINTS" id="PR00205">
    <property type="entry name" value="CADHERIN"/>
</dbReference>
<feature type="domain" description="Cadherin" evidence="17">
    <location>
        <begin position="1357"/>
        <end position="1513"/>
    </location>
</feature>
<protein>
    <recommendedName>
        <fullName evidence="21">Chaoptin</fullName>
    </recommendedName>
</protein>
<dbReference type="PANTHER" id="PTHR10199">
    <property type="entry name" value="THROMBOSPONDIN"/>
    <property type="match status" value="1"/>
</dbReference>
<organism evidence="19 20">
    <name type="scientific">Porites evermanni</name>
    <dbReference type="NCBI Taxonomy" id="104178"/>
    <lineage>
        <taxon>Eukaryota</taxon>
        <taxon>Metazoa</taxon>
        <taxon>Cnidaria</taxon>
        <taxon>Anthozoa</taxon>
        <taxon>Hexacorallia</taxon>
        <taxon>Scleractinia</taxon>
        <taxon>Fungiina</taxon>
        <taxon>Poritidae</taxon>
        <taxon>Porites</taxon>
    </lineage>
</organism>
<dbReference type="InterPro" id="IPR015919">
    <property type="entry name" value="Cadherin-like_sf"/>
</dbReference>
<dbReference type="Pfam" id="PF00028">
    <property type="entry name" value="Cadherin"/>
    <property type="match status" value="1"/>
</dbReference>
<evidence type="ECO:0000256" key="5">
    <source>
        <dbReference type="ARBA" id="ARBA00022729"/>
    </source>
</evidence>
<keyword evidence="4" id="KW-0433">Leucine-rich repeat</keyword>
<evidence type="ECO:0000259" key="17">
    <source>
        <dbReference type="PROSITE" id="PS50268"/>
    </source>
</evidence>
<keyword evidence="8" id="KW-0130">Cell adhesion</keyword>
<feature type="compositionally biased region" description="Acidic residues" evidence="15">
    <location>
        <begin position="2021"/>
        <end position="2040"/>
    </location>
</feature>
<dbReference type="InterPro" id="IPR032675">
    <property type="entry name" value="LRR_dom_sf"/>
</dbReference>
<dbReference type="PROSITE" id="PS00232">
    <property type="entry name" value="CADHERIN_1"/>
    <property type="match status" value="1"/>
</dbReference>
<keyword evidence="11" id="KW-0325">Glycoprotein</keyword>
<dbReference type="SUPFAM" id="SSF103647">
    <property type="entry name" value="TSP type-3 repeat"/>
    <property type="match status" value="3"/>
</dbReference>
<feature type="region of interest" description="Disordered" evidence="15">
    <location>
        <begin position="2078"/>
        <end position="2121"/>
    </location>
</feature>
<dbReference type="PROSITE" id="PS50268">
    <property type="entry name" value="CADHERIN_2"/>
    <property type="match status" value="1"/>
</dbReference>
<dbReference type="SUPFAM" id="SSF49313">
    <property type="entry name" value="Cadherin-like"/>
    <property type="match status" value="1"/>
</dbReference>
<evidence type="ECO:0000256" key="1">
    <source>
        <dbReference type="ARBA" id="ARBA00004370"/>
    </source>
</evidence>
<dbReference type="CDD" id="cd11304">
    <property type="entry name" value="Cadherin_repeat"/>
    <property type="match status" value="1"/>
</dbReference>
<evidence type="ECO:0000256" key="15">
    <source>
        <dbReference type="SAM" id="MobiDB-lite"/>
    </source>
</evidence>
<sequence length="2713" mass="302636">MSKTLIRNKVIKIIRSGQLPKSLTQINIFKSQLRDIEEEAFHNLTQLRKINLAMNELDDFPDLSTNTALQELDLYNNKIKLWRHNYTALPKNLVKIILIDNELEWIPDKWFDLPNLKYIALSMNKLKTFPGSAFINCKSLTYLSVDYNKIESITFPNLKPFFGNDSQLLHLNLSNNKIHSIASEAFQHLSHLQVLELHDNEIELIGAKVFYNIPELLHLDLIGNKLENITAEGYSPAFQDLPKLKCLVLMLQKTKTRHVMFNSFVRIPLLEDLWLNNNGLRTFPHPSLSYEERPALKFLHIENNEIESLMSYDKGDFPPDLENLHGELKKNYKPFEKTRNLEKLFLHSNRIKGMGEEDLWMLSNLKELFLSANKLQNSSVHAETFRNLTKLSVLHLDWNKFHYVPIALQGKSRIPSVNTLDVRGNSFTYILRGTFSELDTLRYLHMPYNKIVTIENGAFHENIQHIHMEGNRFTFKHENQFTNLTKLTQLGLRRNQIRTIPHTAFHGLIRLSWLDLGENKIGRILKISFRDLANVATLNLDNNEIAFIEDGTFAGVQRFGNLKLQYNQLTSLPNGGDFSNKQMNIINFSNNRITSIANGTFVNVRCVSGGCGPYDKGTIWKFENNEIVSIDGGAFRGFDGQRCTLQFGGTDMNLLRNIGSGAFDNVKACQIDLKNLKLTKIAPESFRDVFVSNDIELQENKIQTIEENAFLRINTRHLKLYGNAIQAITVKMFGDSGSIIRGQLDLANNQIQSLEDDSLKGLTVNGQIKLRDNKLVLFPAKALERQNPNILELRNNEIPSIPSGWLDSFTNLRTLYLQNNRITFLAANLFRKLTLLHTLDLNNNRISVIEPGAFNGLVKLIGLYLYGNQIVFLPTFPKLGLLRALWLQTNRIENLGKDCFNELPSLVDLNLAGNQWACDCNVYNSVVAAMKALHETRAAVCSTPSQVAGVRFYPGGSYETVYRQNFLCNPVNVSASTPGDFQLNITWDRPSELHSFINFTTNTTLISTWHAVKVQSVNYSVTCLSDDAPTLSGTSTTTFLLFTKVDGVRAGTDYTCHVTMTVSAYNGTYLGGGPLGSLWTRTTPKSQTASITTLEGKAPVTNNTTNRTNYYLEVTYYDFRSAGGDFVGIPSNYRELYNHPTYIASPYMSWLAISSVPTGDTFSDWFRAESPRNIPYEGKLQLKKQLETDSNGNAVFRYFNEKFFPVDGRGFGAEGQRDCYTNALRNYGFTAAIRTSFNFSGQENMAFSGGEELWIFINGQLAIQIFHDPLNSTIPCATIDLTSAVKGELEIVPKQGVIIGGKCQESGYLTSQAFNMTLRVGEQYRLDVFIAERFKCDSNLFVQTSGVQFVRQWEEILPVDYIADVSENTSVGSLLQGLEASDAFSTGPYRVEILSGNEQGRFTIEDGAYSPPSPSPTAAPPFFVLDGETIFLCPNATANTTIHPITTAIPANETFTVNTPTAWIVLKFELDYEHTRSYSLTLRITDTGKATQPSGNVTVKIFVLDYNDHCPVLPNVDYDLKPIPPLQKAAFFVALATDGDSGINGKITYKRSHILKAIPRIEATKYAIRNGTEFIWSNKTIEWTYQYFISAVDGGKPKRGDRIPLTISFNATCQESGEIFVNETSGEVFFRAPGLTVSEYPRNSTTKPKCRRCRTGYYCAGDGTEEKCGVTSPTEFSFGGATNCSVCPEGWLCHNGTALPCPPNTHVKCNSTWCPEKCFPCEPGTVCREGRQYECLPGTYSDGTGFPCKICPPGSYNNVSRAETCYCCRPGYSSTYMKTSCRACPANEYADQGSFPNCTLCRTCFTKVSCPCMADPCFHSVECHNVGNGSFECESCPEGFIGDGQTCTDVNECTLANPCYDPGECVNLSPGYRCGGCPTGYRGNAPSGVGLKHAQKYKQKCDEIDECAEHIDTCDPNSTCINTPGSYKCSPCKPGFIGDGYLGCYPGDLCTTAQHTCQVNAQCSSTGAGRYKCTCRDGYAGDGEECELDPDLDNIPVKGLSCTLTNCRKDNCPGVPNTGQEDNDDDTDGDACDEDDDNDLIPDKQDNCIFVKNLDQTDGDSDGVGDACDNCVSIKNSDQTDTDGDSLGDECDDDQDGDGIRNNADRCPKLNATGDQVDDDGDGVGNLCDNCPNNYNSGQTDRDQNGFGDQCDGPAKDKDGDGVLDEFDNCPDLPNGDQADADGDRKGDACDDDQDNDGITNIWDNCPMISNPHQEHNKLSYDVKANPVGDACIDDYDGDKVPDVDDECPHVKHVNKTNFRDYFTIDLFPGHPEPSPEWRVAKMGVDVEHVSNTNHPGMLIGSTRYGPVDYSGTIYVKDMEGSDYLGVVFGYQSNRKFYVVMWRRENINFAKEDINAGIKGVQLKVVQSTNGPGPSLAKALWHSGDTSGEVTLLWDDPNMKGWKHQTPYGFHVTHRPSIGLIRVEIKQGEKILTDSGNIYNTLLTGGRLGMFVYGQHDVIWSRLEARCSDRVNQALLFDGEDDHVTLPSIHSLGLTDSFTISVWVLMAADYPMTVMPIVCSEEGTLCFYLNDRRVHGNLGTSTVEGSEVIEPEEWHHLVFRFDAQRHEIEVFVNGSSVGKKTETRPYVWTPGVKIFVGRDQKHFFNGTIDDLTLWGVRVPDDEIKNYMKLAGLTWPIHKGLVRAHFNMEDTSGSVILDQAGNNFHGNLVGRPLFVPSTVDKNRFVITYPNNRRRRSVKTNQSLFSAWINRHTEL</sequence>
<feature type="region of interest" description="Disordered" evidence="15">
    <location>
        <begin position="2138"/>
        <end position="2193"/>
    </location>
</feature>
<evidence type="ECO:0000259" key="18">
    <source>
        <dbReference type="PROSITE" id="PS51236"/>
    </source>
</evidence>
<dbReference type="Pfam" id="PF12947">
    <property type="entry name" value="EGF_3"/>
    <property type="match status" value="2"/>
</dbReference>
<dbReference type="SMART" id="SM00179">
    <property type="entry name" value="EGF_CA"/>
    <property type="match status" value="4"/>
</dbReference>
<evidence type="ECO:0000256" key="3">
    <source>
        <dbReference type="ARBA" id="ARBA00022536"/>
    </source>
</evidence>
<dbReference type="SUPFAM" id="SSF57184">
    <property type="entry name" value="Growth factor receptor domain"/>
    <property type="match status" value="1"/>
</dbReference>
<evidence type="ECO:0000256" key="2">
    <source>
        <dbReference type="ARBA" id="ARBA00009456"/>
    </source>
</evidence>
<dbReference type="InterPro" id="IPR017897">
    <property type="entry name" value="Thrombospondin_3_rpt"/>
</dbReference>
<evidence type="ECO:0000256" key="10">
    <source>
        <dbReference type="ARBA" id="ARBA00023157"/>
    </source>
</evidence>
<dbReference type="InterPro" id="IPR013320">
    <property type="entry name" value="ConA-like_dom_sf"/>
</dbReference>
<evidence type="ECO:0008006" key="21">
    <source>
        <dbReference type="Google" id="ProtNLM"/>
    </source>
</evidence>
<dbReference type="InterPro" id="IPR009030">
    <property type="entry name" value="Growth_fac_rcpt_cys_sf"/>
</dbReference>
<dbReference type="EMBL" id="CALNXI010000072">
    <property type="protein sequence ID" value="CAH3017844.1"/>
    <property type="molecule type" value="Genomic_DNA"/>
</dbReference>
<feature type="repeat" description="TSP type-3" evidence="14">
    <location>
        <begin position="2179"/>
        <end position="2214"/>
    </location>
</feature>
<keyword evidence="6" id="KW-0677">Repeat</keyword>
<dbReference type="Pfam" id="PF05735">
    <property type="entry name" value="TSP_C"/>
    <property type="match status" value="1"/>
</dbReference>
<feature type="domain" description="EGF-like" evidence="16">
    <location>
        <begin position="1849"/>
        <end position="1887"/>
    </location>
</feature>
<dbReference type="SMART" id="SM00112">
    <property type="entry name" value="CA"/>
    <property type="match status" value="1"/>
</dbReference>
<dbReference type="SUPFAM" id="SSF57196">
    <property type="entry name" value="EGF/Laminin"/>
    <property type="match status" value="1"/>
</dbReference>
<keyword evidence="10" id="KW-1015">Disulfide bond</keyword>
<evidence type="ECO:0000256" key="4">
    <source>
        <dbReference type="ARBA" id="ARBA00022614"/>
    </source>
</evidence>
<evidence type="ECO:0000313" key="20">
    <source>
        <dbReference type="Proteomes" id="UP001159427"/>
    </source>
</evidence>
<keyword evidence="3 13" id="KW-0245">EGF-like domain</keyword>
<evidence type="ECO:0000313" key="19">
    <source>
        <dbReference type="EMBL" id="CAH3017844.1"/>
    </source>
</evidence>
<feature type="compositionally biased region" description="Acidic residues" evidence="15">
    <location>
        <begin position="2080"/>
        <end position="2097"/>
    </location>
</feature>
<evidence type="ECO:0000256" key="12">
    <source>
        <dbReference type="PROSITE-ProRule" id="PRU00043"/>
    </source>
</evidence>
<name>A0ABN8LQ86_9CNID</name>
<dbReference type="Gene3D" id="3.80.10.10">
    <property type="entry name" value="Ribonuclease Inhibitor"/>
    <property type="match status" value="6"/>
</dbReference>
<dbReference type="InterPro" id="IPR028974">
    <property type="entry name" value="TSP_type-3_rpt"/>
</dbReference>
<dbReference type="PROSITE" id="PS51450">
    <property type="entry name" value="LRR"/>
    <property type="match status" value="3"/>
</dbReference>
<dbReference type="InterPro" id="IPR003367">
    <property type="entry name" value="Thrombospondin_3-like_rpt"/>
</dbReference>
<dbReference type="Pfam" id="PF13855">
    <property type="entry name" value="LRR_8"/>
    <property type="match status" value="6"/>
</dbReference>
<dbReference type="InterPro" id="IPR003591">
    <property type="entry name" value="Leu-rich_rpt_typical-subtyp"/>
</dbReference>
<dbReference type="PROSITE" id="PS01187">
    <property type="entry name" value="EGF_CA"/>
    <property type="match status" value="2"/>
</dbReference>
<dbReference type="Pfam" id="PF13385">
    <property type="entry name" value="Laminin_G_3"/>
    <property type="match status" value="1"/>
</dbReference>
<evidence type="ECO:0000256" key="8">
    <source>
        <dbReference type="ARBA" id="ARBA00022889"/>
    </source>
</evidence>
<dbReference type="Gene3D" id="2.10.25.10">
    <property type="entry name" value="Laminin"/>
    <property type="match status" value="4"/>
</dbReference>
<feature type="domain" description="EGF-like" evidence="16">
    <location>
        <begin position="1946"/>
        <end position="1987"/>
    </location>
</feature>
<reference evidence="19 20" key="1">
    <citation type="submission" date="2022-05" db="EMBL/GenBank/DDBJ databases">
        <authorList>
            <consortium name="Genoscope - CEA"/>
            <person name="William W."/>
        </authorList>
    </citation>
    <scope>NUCLEOTIDE SEQUENCE [LARGE SCALE GENOMIC DNA]</scope>
</reference>
<dbReference type="InterPro" id="IPR000742">
    <property type="entry name" value="EGF"/>
</dbReference>
<dbReference type="Pfam" id="PF07645">
    <property type="entry name" value="EGF_CA"/>
    <property type="match status" value="1"/>
</dbReference>
<dbReference type="InterPro" id="IPR020894">
    <property type="entry name" value="Cadherin_CS"/>
</dbReference>
<dbReference type="InterPro" id="IPR002126">
    <property type="entry name" value="Cadherin-like_dom"/>
</dbReference>
<dbReference type="PROSITE" id="PS51236">
    <property type="entry name" value="TSP_CTER"/>
    <property type="match status" value="1"/>
</dbReference>
<evidence type="ECO:0000256" key="13">
    <source>
        <dbReference type="PROSITE-ProRule" id="PRU00076"/>
    </source>
</evidence>